<comment type="caution">
    <text evidence="3">The sequence shown here is derived from an EMBL/GenBank/DDBJ whole genome shotgun (WGS) entry which is preliminary data.</text>
</comment>
<protein>
    <submittedName>
        <fullName evidence="3">Uncharacterized protein</fullName>
    </submittedName>
</protein>
<name>A0ABV9RE98_9PSEU</name>
<sequence length="166" mass="17292">MLTALLILAGAALVVGSVLTGSVPMTVAGVALAACALVLLAWPALMRRRAAAVAAEQEGSAPDEIAMEDAATAETAKKETWTKKAAKETAPEETAPEDETEPVAEEPTEERVAPGTVLVVPGRLRFHLEGCTLLEGHEAETLTPDEAREEGFSACSRCVGRTAAVR</sequence>
<evidence type="ECO:0000256" key="2">
    <source>
        <dbReference type="SAM" id="Phobius"/>
    </source>
</evidence>
<evidence type="ECO:0000313" key="3">
    <source>
        <dbReference type="EMBL" id="MFC4832058.1"/>
    </source>
</evidence>
<organism evidence="3 4">
    <name type="scientific">Actinomycetospora chibensis</name>
    <dbReference type="NCBI Taxonomy" id="663606"/>
    <lineage>
        <taxon>Bacteria</taxon>
        <taxon>Bacillati</taxon>
        <taxon>Actinomycetota</taxon>
        <taxon>Actinomycetes</taxon>
        <taxon>Pseudonocardiales</taxon>
        <taxon>Pseudonocardiaceae</taxon>
        <taxon>Actinomycetospora</taxon>
    </lineage>
</organism>
<dbReference type="EMBL" id="JBHSIM010000013">
    <property type="protein sequence ID" value="MFC4832058.1"/>
    <property type="molecule type" value="Genomic_DNA"/>
</dbReference>
<feature type="transmembrane region" description="Helical" evidence="2">
    <location>
        <begin position="26"/>
        <end position="45"/>
    </location>
</feature>
<keyword evidence="2" id="KW-0472">Membrane</keyword>
<dbReference type="Proteomes" id="UP001595909">
    <property type="component" value="Unassembled WGS sequence"/>
</dbReference>
<feature type="compositionally biased region" description="Acidic residues" evidence="1">
    <location>
        <begin position="94"/>
        <end position="108"/>
    </location>
</feature>
<proteinExistence type="predicted"/>
<gene>
    <name evidence="3" type="ORF">ACFPEL_06510</name>
</gene>
<keyword evidence="4" id="KW-1185">Reference proteome</keyword>
<evidence type="ECO:0000256" key="1">
    <source>
        <dbReference type="SAM" id="MobiDB-lite"/>
    </source>
</evidence>
<evidence type="ECO:0000313" key="4">
    <source>
        <dbReference type="Proteomes" id="UP001595909"/>
    </source>
</evidence>
<keyword evidence="2" id="KW-0812">Transmembrane</keyword>
<accession>A0ABV9RE98</accession>
<feature type="compositionally biased region" description="Basic and acidic residues" evidence="1">
    <location>
        <begin position="75"/>
        <end position="90"/>
    </location>
</feature>
<dbReference type="RefSeq" id="WP_274189814.1">
    <property type="nucleotide sequence ID" value="NZ_BAABHN010000013.1"/>
</dbReference>
<reference evidence="4" key="1">
    <citation type="journal article" date="2019" name="Int. J. Syst. Evol. Microbiol.">
        <title>The Global Catalogue of Microorganisms (GCM) 10K type strain sequencing project: providing services to taxonomists for standard genome sequencing and annotation.</title>
        <authorList>
            <consortium name="The Broad Institute Genomics Platform"/>
            <consortium name="The Broad Institute Genome Sequencing Center for Infectious Disease"/>
            <person name="Wu L."/>
            <person name="Ma J."/>
        </authorList>
    </citation>
    <scope>NUCLEOTIDE SEQUENCE [LARGE SCALE GENOMIC DNA]</scope>
    <source>
        <strain evidence="4">CCUG 50347</strain>
    </source>
</reference>
<feature type="region of interest" description="Disordered" evidence="1">
    <location>
        <begin position="70"/>
        <end position="111"/>
    </location>
</feature>
<keyword evidence="2" id="KW-1133">Transmembrane helix</keyword>